<comment type="similarity">
    <text evidence="13">Belongs to the protein kinase superfamily.</text>
</comment>
<keyword evidence="5" id="KW-0808">Transferase</keyword>
<evidence type="ECO:0000256" key="7">
    <source>
        <dbReference type="ARBA" id="ARBA00022777"/>
    </source>
</evidence>
<dbReference type="Gene3D" id="3.30.200.20">
    <property type="entry name" value="Phosphorylase Kinase, domain 1"/>
    <property type="match status" value="1"/>
</dbReference>
<keyword evidence="16" id="KW-1185">Reference proteome</keyword>
<dbReference type="PROSITE" id="PS50011">
    <property type="entry name" value="PROTEIN_KINASE_DOM"/>
    <property type="match status" value="1"/>
</dbReference>
<keyword evidence="10" id="KW-0119">Carbohydrate metabolism</keyword>
<gene>
    <name evidence="15" type="ORF">BINO364_LOCUS1083</name>
</gene>
<dbReference type="EC" id="2.7.11.19" evidence="2"/>
<organism evidence="15 16">
    <name type="scientific">Brenthis ino</name>
    <name type="common">lesser marbled fritillary</name>
    <dbReference type="NCBI Taxonomy" id="405034"/>
    <lineage>
        <taxon>Eukaryota</taxon>
        <taxon>Metazoa</taxon>
        <taxon>Ecdysozoa</taxon>
        <taxon>Arthropoda</taxon>
        <taxon>Hexapoda</taxon>
        <taxon>Insecta</taxon>
        <taxon>Pterygota</taxon>
        <taxon>Neoptera</taxon>
        <taxon>Endopterygota</taxon>
        <taxon>Lepidoptera</taxon>
        <taxon>Glossata</taxon>
        <taxon>Ditrysia</taxon>
        <taxon>Papilionoidea</taxon>
        <taxon>Nymphalidae</taxon>
        <taxon>Heliconiinae</taxon>
        <taxon>Argynnini</taxon>
        <taxon>Brenthis</taxon>
    </lineage>
</organism>
<evidence type="ECO:0000256" key="6">
    <source>
        <dbReference type="ARBA" id="ARBA00022741"/>
    </source>
</evidence>
<dbReference type="CDD" id="cd14093">
    <property type="entry name" value="STKc_PhKG"/>
    <property type="match status" value="1"/>
</dbReference>
<dbReference type="InterPro" id="IPR011009">
    <property type="entry name" value="Kinase-like_dom_sf"/>
</dbReference>
<evidence type="ECO:0000256" key="1">
    <source>
        <dbReference type="ARBA" id="ARBA00001674"/>
    </source>
</evidence>
<name>A0A8J9U4Z8_9NEOP</name>
<evidence type="ECO:0000313" key="15">
    <source>
        <dbReference type="EMBL" id="CAH0713991.1"/>
    </source>
</evidence>
<dbReference type="OrthoDB" id="419455at2759"/>
<dbReference type="InterPro" id="IPR000719">
    <property type="entry name" value="Prot_kinase_dom"/>
</dbReference>
<dbReference type="PRINTS" id="PR01049">
    <property type="entry name" value="PHOSPHBKNASE"/>
</dbReference>
<evidence type="ECO:0000256" key="3">
    <source>
        <dbReference type="ARBA" id="ARBA00022527"/>
    </source>
</evidence>
<keyword evidence="9" id="KW-0112">Calmodulin-binding</keyword>
<proteinExistence type="inferred from homology"/>
<dbReference type="Proteomes" id="UP000838878">
    <property type="component" value="Chromosome 1"/>
</dbReference>
<evidence type="ECO:0000313" key="16">
    <source>
        <dbReference type="Proteomes" id="UP000838878"/>
    </source>
</evidence>
<keyword evidence="8 12" id="KW-0067">ATP-binding</keyword>
<evidence type="ECO:0000256" key="2">
    <source>
        <dbReference type="ARBA" id="ARBA00012432"/>
    </source>
</evidence>
<protein>
    <recommendedName>
        <fullName evidence="2">phosphorylase kinase</fullName>
        <ecNumber evidence="2">2.7.11.19</ecNumber>
    </recommendedName>
</protein>
<dbReference type="FunFam" id="3.30.200.20:FF:000138">
    <property type="entry name" value="Phosphorylase b kinase gamma catalytic chain, liver/testis"/>
    <property type="match status" value="1"/>
</dbReference>
<dbReference type="GO" id="GO:0005977">
    <property type="term" value="P:glycogen metabolic process"/>
    <property type="evidence" value="ECO:0007669"/>
    <property type="project" value="UniProtKB-KW"/>
</dbReference>
<keyword evidence="3 13" id="KW-0723">Serine/threonine-protein kinase</keyword>
<comment type="subunit">
    <text evidence="11">Hexadecamer of 4 heterotetramers, each composed of alpha, beta, gamma, and delta subunits. Alpha (PHKA1 or PHKA2) and beta (PHKB) are regulatory subunits, gamma (PHKG1 or PHKG2) is the catalytic subunit, and delta is calmodulin.</text>
</comment>
<evidence type="ECO:0000256" key="10">
    <source>
        <dbReference type="ARBA" id="ARBA00023277"/>
    </source>
</evidence>
<evidence type="ECO:0000256" key="13">
    <source>
        <dbReference type="RuleBase" id="RU000304"/>
    </source>
</evidence>
<keyword evidence="7" id="KW-0418">Kinase</keyword>
<keyword evidence="4" id="KW-0321">Glycogen metabolism</keyword>
<dbReference type="GO" id="GO:0005964">
    <property type="term" value="C:phosphorylase kinase complex"/>
    <property type="evidence" value="ECO:0007669"/>
    <property type="project" value="InterPro"/>
</dbReference>
<dbReference type="PANTHER" id="PTHR24347">
    <property type="entry name" value="SERINE/THREONINE-PROTEIN KINASE"/>
    <property type="match status" value="1"/>
</dbReference>
<dbReference type="EMBL" id="OV170221">
    <property type="protein sequence ID" value="CAH0713991.1"/>
    <property type="molecule type" value="Genomic_DNA"/>
</dbReference>
<dbReference type="Gene3D" id="1.10.510.10">
    <property type="entry name" value="Transferase(Phosphotransferase) domain 1"/>
    <property type="match status" value="1"/>
</dbReference>
<dbReference type="PROSITE" id="PS00107">
    <property type="entry name" value="PROTEIN_KINASE_ATP"/>
    <property type="match status" value="1"/>
</dbReference>
<evidence type="ECO:0000256" key="5">
    <source>
        <dbReference type="ARBA" id="ARBA00022679"/>
    </source>
</evidence>
<dbReference type="GO" id="GO:0005516">
    <property type="term" value="F:calmodulin binding"/>
    <property type="evidence" value="ECO:0007669"/>
    <property type="project" value="UniProtKB-KW"/>
</dbReference>
<dbReference type="SMART" id="SM00220">
    <property type="entry name" value="S_TKc"/>
    <property type="match status" value="1"/>
</dbReference>
<dbReference type="GO" id="GO:0004689">
    <property type="term" value="F:phosphorylase kinase activity"/>
    <property type="evidence" value="ECO:0007669"/>
    <property type="project" value="UniProtKB-EC"/>
</dbReference>
<feature type="binding site" evidence="12">
    <location>
        <position position="52"/>
    </location>
    <ligand>
        <name>ATP</name>
        <dbReference type="ChEBI" id="CHEBI:30616"/>
    </ligand>
</feature>
<dbReference type="PROSITE" id="PS00108">
    <property type="entry name" value="PROTEIN_KINASE_ST"/>
    <property type="match status" value="1"/>
</dbReference>
<evidence type="ECO:0000256" key="12">
    <source>
        <dbReference type="PROSITE-ProRule" id="PRU10141"/>
    </source>
</evidence>
<evidence type="ECO:0000256" key="9">
    <source>
        <dbReference type="ARBA" id="ARBA00022860"/>
    </source>
</evidence>
<dbReference type="SUPFAM" id="SSF56112">
    <property type="entry name" value="Protein kinase-like (PK-like)"/>
    <property type="match status" value="1"/>
</dbReference>
<comment type="catalytic activity">
    <reaction evidence="1">
        <text>2 ATP + phosphorylase b = 2 ADP + phosphorylase a.</text>
        <dbReference type="EC" id="2.7.11.19"/>
    </reaction>
</comment>
<evidence type="ECO:0000256" key="4">
    <source>
        <dbReference type="ARBA" id="ARBA00022600"/>
    </source>
</evidence>
<dbReference type="InterPro" id="IPR008271">
    <property type="entry name" value="Ser/Thr_kinase_AS"/>
</dbReference>
<feature type="domain" description="Protein kinase" evidence="14">
    <location>
        <begin position="23"/>
        <end position="290"/>
    </location>
</feature>
<reference evidence="15" key="1">
    <citation type="submission" date="2021-12" db="EMBL/GenBank/DDBJ databases">
        <authorList>
            <person name="Martin H S."/>
        </authorList>
    </citation>
    <scope>NUCLEOTIDE SEQUENCE</scope>
</reference>
<keyword evidence="6 12" id="KW-0547">Nucleotide-binding</keyword>
<dbReference type="InterPro" id="IPR017441">
    <property type="entry name" value="Protein_kinase_ATP_BS"/>
</dbReference>
<sequence length="461" mass="52558">MAKEEDDDNLPDKDAAKEFYAKYEPKEIIGRGISSTVRRCVEKETGKEYAAKIIDLSQESQDGVDTHIMRDATRQEISILRMVAGHPYIIELQDVFESETFIFLVFELCKNGELFDYLTSVVTLSEKKTRYIMRQVLEGVRFIHSKSIVHRDLKPENILLDDQLNVKITDFGFAKVLKDGEKLFELCGTPGYLAPETLKANMFDDAPGYGKEVDIWACGVIMFTLLVGCPPFWHRKQMVMLRNIMEGKYSFTSPEWADISEDPKDLIRRLLVVEPIERIPLEHALLHPFFHTVLWDQDMTPIKKSFSGTSRKMSRIDQLAMAIKSGGFNARAKLRIALVTVRAAVRLRHLPHTATHAIALCDAMVDPYTMRALRKVIDGCAFRVYGHWVKKGEGQNPTERTMSYLLAASAALILWGTRIAASQKTRVKIPDEQTCDCRLVVVWPRILLVLTLISYTLEDQI</sequence>
<feature type="non-terminal residue" evidence="15">
    <location>
        <position position="461"/>
    </location>
</feature>
<evidence type="ECO:0000256" key="11">
    <source>
        <dbReference type="ARBA" id="ARBA00025890"/>
    </source>
</evidence>
<evidence type="ECO:0000256" key="8">
    <source>
        <dbReference type="ARBA" id="ARBA00022840"/>
    </source>
</evidence>
<accession>A0A8J9U4Z8</accession>
<evidence type="ECO:0000259" key="14">
    <source>
        <dbReference type="PROSITE" id="PS50011"/>
    </source>
</evidence>
<dbReference type="GO" id="GO:0005524">
    <property type="term" value="F:ATP binding"/>
    <property type="evidence" value="ECO:0007669"/>
    <property type="project" value="UniProtKB-UniRule"/>
</dbReference>
<dbReference type="FunFam" id="1.10.510.10:FF:000149">
    <property type="entry name" value="phosphorylase b kinase gamma catalytic chain, liver/testis isoform"/>
    <property type="match status" value="1"/>
</dbReference>
<dbReference type="InterPro" id="IPR002291">
    <property type="entry name" value="Phosph_kin_gamma"/>
</dbReference>
<dbReference type="AlphaFoldDB" id="A0A8J9U4Z8"/>
<dbReference type="Pfam" id="PF00069">
    <property type="entry name" value="Pkinase"/>
    <property type="match status" value="1"/>
</dbReference>